<organism evidence="1 2">
    <name type="scientific">Lysinibacillus mangiferihumi</name>
    <dbReference type="NCBI Taxonomy" id="1130819"/>
    <lineage>
        <taxon>Bacteria</taxon>
        <taxon>Bacillati</taxon>
        <taxon>Bacillota</taxon>
        <taxon>Bacilli</taxon>
        <taxon>Bacillales</taxon>
        <taxon>Bacillaceae</taxon>
        <taxon>Lysinibacillus</taxon>
    </lineage>
</organism>
<comment type="caution">
    <text evidence="1">The sequence shown here is derived from an EMBL/GenBank/DDBJ whole genome shotgun (WGS) entry which is preliminary data.</text>
</comment>
<protein>
    <submittedName>
        <fullName evidence="1">Uncharacterized protein</fullName>
    </submittedName>
</protein>
<sequence length="71" mass="8207">MDEIYDVIAFYLKLIIDDLLFTITSQPNNSVHDLVLVKRETYNNYSELLVNINKIDGVDFKKLVSTKSLLV</sequence>
<accession>A0A4U2ZE72</accession>
<dbReference type="AlphaFoldDB" id="A0A4U2ZE72"/>
<proteinExistence type="predicted"/>
<dbReference type="Proteomes" id="UP000308744">
    <property type="component" value="Unassembled WGS sequence"/>
</dbReference>
<keyword evidence="2" id="KW-1185">Reference proteome</keyword>
<reference evidence="1 2" key="1">
    <citation type="submission" date="2019-04" db="EMBL/GenBank/DDBJ databases">
        <title>Lysinibacillus genome sequencing.</title>
        <authorList>
            <person name="Dunlap C."/>
        </authorList>
    </citation>
    <scope>NUCLEOTIDE SEQUENCE [LARGE SCALE GENOMIC DNA]</scope>
    <source>
        <strain evidence="1 2">CCTCC AB 2010389</strain>
    </source>
</reference>
<dbReference type="EMBL" id="SZPU01000001">
    <property type="protein sequence ID" value="TKI72807.1"/>
    <property type="molecule type" value="Genomic_DNA"/>
</dbReference>
<evidence type="ECO:0000313" key="1">
    <source>
        <dbReference type="EMBL" id="TKI72807.1"/>
    </source>
</evidence>
<name>A0A4U2ZE72_9BACI</name>
<gene>
    <name evidence="1" type="ORF">FC756_00515</name>
</gene>
<evidence type="ECO:0000313" key="2">
    <source>
        <dbReference type="Proteomes" id="UP000308744"/>
    </source>
</evidence>